<evidence type="ECO:0000313" key="2">
    <source>
        <dbReference type="Proteomes" id="UP000268094"/>
    </source>
</evidence>
<gene>
    <name evidence="1" type="ORF">D7V88_02900</name>
</gene>
<dbReference type="AlphaFoldDB" id="A0A3A8JBR0"/>
<protein>
    <recommendedName>
        <fullName evidence="3">Lipoprotein</fullName>
    </recommendedName>
</protein>
<sequence length="497" mass="54302">MMKSYAKQLPWCVMALILVGCGRDVMPEPQAPAVTRTAKQGIIAACPFNSPVLDMEKSLVVRDLSVVNDPCRTQSPWTGTASCASPSSKGQWNFGYLMSQIAGNKDAAGTSDFVLKWLNTWMTDQVVNGHVMGARTGMLSGNPTGMGKFIKTWRDKSFCPASGACTLDFNQAPFRLLAIVNRVDLSGNAYGSDSPGELRFVFGFVDLNGLASATNGAMKATVILEYKLTPHNDAFGWADDWYSLAARGWGEPFNVALGQLTTRVTQYNPGVVSGGSALSQARTNEIEFDTNTLANRVWELREQKRDCSTGTCLLRPDTVKLTPDSLYNKSGSLDGYLLANAGLINAEDLSTLPAVMVGGASRSPGAQTLQLVWDLTDGAQGSYQQNGGTFATNTRHLFALQTCNGCHYAETHSSNFHVAPRSINMRAALSRFVAPTNDQGSLEANSWDLSQPLQYHTFTDPVDFEDRQYNDLWRRQCEMQRLLRFIPEPLFKPSGGH</sequence>
<dbReference type="OrthoDB" id="5480711at2"/>
<proteinExistence type="predicted"/>
<accession>A0A3A8JBR0</accession>
<evidence type="ECO:0000313" key="1">
    <source>
        <dbReference type="EMBL" id="RKG93307.1"/>
    </source>
</evidence>
<comment type="caution">
    <text evidence="1">The sequence shown here is derived from an EMBL/GenBank/DDBJ whole genome shotgun (WGS) entry which is preliminary data.</text>
</comment>
<dbReference type="Proteomes" id="UP000268094">
    <property type="component" value="Unassembled WGS sequence"/>
</dbReference>
<reference evidence="2" key="1">
    <citation type="submission" date="2018-09" db="EMBL/GenBank/DDBJ databases">
        <authorList>
            <person name="Livingstone P.G."/>
            <person name="Whitworth D.E."/>
        </authorList>
    </citation>
    <scope>NUCLEOTIDE SEQUENCE [LARGE SCALE GENOMIC DNA]</scope>
    <source>
        <strain evidence="2">CA054A</strain>
    </source>
</reference>
<dbReference type="RefSeq" id="WP_147448578.1">
    <property type="nucleotide sequence ID" value="NZ_RAVZ01000010.1"/>
</dbReference>
<dbReference type="PROSITE" id="PS51257">
    <property type="entry name" value="PROKAR_LIPOPROTEIN"/>
    <property type="match status" value="1"/>
</dbReference>
<keyword evidence="2" id="KW-1185">Reference proteome</keyword>
<dbReference type="EMBL" id="RAVZ01000010">
    <property type="protein sequence ID" value="RKG93307.1"/>
    <property type="molecule type" value="Genomic_DNA"/>
</dbReference>
<name>A0A3A8JBR0_9BACT</name>
<evidence type="ECO:0008006" key="3">
    <source>
        <dbReference type="Google" id="ProtNLM"/>
    </source>
</evidence>
<organism evidence="1 2">
    <name type="scientific">Corallococcus terminator</name>
    <dbReference type="NCBI Taxonomy" id="2316733"/>
    <lineage>
        <taxon>Bacteria</taxon>
        <taxon>Pseudomonadati</taxon>
        <taxon>Myxococcota</taxon>
        <taxon>Myxococcia</taxon>
        <taxon>Myxococcales</taxon>
        <taxon>Cystobacterineae</taxon>
        <taxon>Myxococcaceae</taxon>
        <taxon>Corallococcus</taxon>
    </lineage>
</organism>